<organism evidence="1 2">
    <name type="scientific">Dorea longicatena DSM 13814</name>
    <dbReference type="NCBI Taxonomy" id="411462"/>
    <lineage>
        <taxon>Bacteria</taxon>
        <taxon>Bacillati</taxon>
        <taxon>Bacillota</taxon>
        <taxon>Clostridia</taxon>
        <taxon>Lachnospirales</taxon>
        <taxon>Lachnospiraceae</taxon>
        <taxon>Dorea</taxon>
    </lineage>
</organism>
<name>A6BKB6_9FIRM</name>
<evidence type="ECO:0000313" key="2">
    <source>
        <dbReference type="Proteomes" id="UP000004016"/>
    </source>
</evidence>
<reference evidence="1 2" key="2">
    <citation type="submission" date="2007-04" db="EMBL/GenBank/DDBJ databases">
        <title>Draft genome sequence of Dorea longicatena (DSM 13814).</title>
        <authorList>
            <person name="Sudarsanam P."/>
            <person name="Ley R."/>
            <person name="Guruge J."/>
            <person name="Turnbaugh P.J."/>
            <person name="Mahowald M."/>
            <person name="Liep D."/>
            <person name="Gordon J."/>
        </authorList>
    </citation>
    <scope>NUCLEOTIDE SEQUENCE [LARGE SCALE GENOMIC DNA]</scope>
    <source>
        <strain evidence="1 2">DSM 13814</strain>
    </source>
</reference>
<dbReference type="Proteomes" id="UP000004016">
    <property type="component" value="Unassembled WGS sequence"/>
</dbReference>
<dbReference type="AlphaFoldDB" id="A6BKB6"/>
<reference evidence="1 2" key="1">
    <citation type="submission" date="2007-03" db="EMBL/GenBank/DDBJ databases">
        <authorList>
            <person name="Fulton L."/>
            <person name="Clifton S."/>
            <person name="Fulton B."/>
            <person name="Xu J."/>
            <person name="Minx P."/>
            <person name="Pepin K.H."/>
            <person name="Johnson M."/>
            <person name="Thiruvilangam P."/>
            <person name="Bhonagiri V."/>
            <person name="Nash W.E."/>
            <person name="Mardis E.R."/>
            <person name="Wilson R.K."/>
        </authorList>
    </citation>
    <scope>NUCLEOTIDE SEQUENCE [LARGE SCALE GENOMIC DNA]</scope>
    <source>
        <strain evidence="1 2">DSM 13814</strain>
    </source>
</reference>
<dbReference type="HOGENOM" id="CLU_215337_0_0_9"/>
<dbReference type="EMBL" id="AAXB02000021">
    <property type="protein sequence ID" value="EDM61887.1"/>
    <property type="molecule type" value="Genomic_DNA"/>
</dbReference>
<sequence length="43" mass="4671">MRFPTGGKARGPRGMIRCDSGADSIVWMKEDDGTVILIDECSV</sequence>
<proteinExistence type="predicted"/>
<protein>
    <submittedName>
        <fullName evidence="1">Uncharacterized protein</fullName>
    </submittedName>
</protein>
<gene>
    <name evidence="1" type="ORF">DORLON_02765</name>
</gene>
<evidence type="ECO:0000313" key="1">
    <source>
        <dbReference type="EMBL" id="EDM61887.1"/>
    </source>
</evidence>
<accession>A6BKB6</accession>
<comment type="caution">
    <text evidence="1">The sequence shown here is derived from an EMBL/GenBank/DDBJ whole genome shotgun (WGS) entry which is preliminary data.</text>
</comment>